<dbReference type="InterPro" id="IPR000917">
    <property type="entry name" value="Sulfatase_N"/>
</dbReference>
<evidence type="ECO:0000259" key="5">
    <source>
        <dbReference type="Pfam" id="PF00884"/>
    </source>
</evidence>
<keyword evidence="3" id="KW-0378">Hydrolase</keyword>
<comment type="caution">
    <text evidence="6">The sequence shown here is derived from an EMBL/GenBank/DDBJ whole genome shotgun (WGS) entry which is preliminary data.</text>
</comment>
<evidence type="ECO:0000256" key="1">
    <source>
        <dbReference type="ARBA" id="ARBA00008779"/>
    </source>
</evidence>
<dbReference type="AlphaFoldDB" id="A0A4R7Q6C3"/>
<dbReference type="EMBL" id="SOBW01000007">
    <property type="protein sequence ID" value="TDU43038.1"/>
    <property type="molecule type" value="Genomic_DNA"/>
</dbReference>
<dbReference type="GO" id="GO:0004065">
    <property type="term" value="F:arylsulfatase activity"/>
    <property type="evidence" value="ECO:0007669"/>
    <property type="project" value="TreeGrafter"/>
</dbReference>
<dbReference type="OrthoDB" id="9765065at2"/>
<feature type="domain" description="Sulfatase N-terminal" evidence="5">
    <location>
        <begin position="36"/>
        <end position="411"/>
    </location>
</feature>
<dbReference type="PANTHER" id="PTHR42693">
    <property type="entry name" value="ARYLSULFATASE FAMILY MEMBER"/>
    <property type="match status" value="1"/>
</dbReference>
<dbReference type="Proteomes" id="UP000294689">
    <property type="component" value="Unassembled WGS sequence"/>
</dbReference>
<dbReference type="Gene3D" id="3.30.1120.10">
    <property type="match status" value="1"/>
</dbReference>
<reference evidence="6 7" key="1">
    <citation type="submission" date="2019-03" db="EMBL/GenBank/DDBJ databases">
        <title>Genomic Encyclopedia of Archaeal and Bacterial Type Strains, Phase II (KMG-II): from individual species to whole genera.</title>
        <authorList>
            <person name="Goeker M."/>
        </authorList>
    </citation>
    <scope>NUCLEOTIDE SEQUENCE [LARGE SCALE GENOMIC DNA]</scope>
    <source>
        <strain evidence="6 7">DSM 28135</strain>
    </source>
</reference>
<dbReference type="SUPFAM" id="SSF53649">
    <property type="entry name" value="Alkaline phosphatase-like"/>
    <property type="match status" value="1"/>
</dbReference>
<comment type="similarity">
    <text evidence="1">Belongs to the sulfatase family.</text>
</comment>
<evidence type="ECO:0000256" key="4">
    <source>
        <dbReference type="ARBA" id="ARBA00022837"/>
    </source>
</evidence>
<name>A0A4R7Q6C3_9FLAO</name>
<dbReference type="Pfam" id="PF00884">
    <property type="entry name" value="Sulfatase"/>
    <property type="match status" value="1"/>
</dbReference>
<evidence type="ECO:0000313" key="7">
    <source>
        <dbReference type="Proteomes" id="UP000294689"/>
    </source>
</evidence>
<dbReference type="InterPro" id="IPR017850">
    <property type="entry name" value="Alkaline_phosphatase_core_sf"/>
</dbReference>
<dbReference type="PROSITE" id="PS51257">
    <property type="entry name" value="PROKAR_LIPOPROTEIN"/>
    <property type="match status" value="1"/>
</dbReference>
<dbReference type="Gene3D" id="3.40.720.10">
    <property type="entry name" value="Alkaline Phosphatase, subunit A"/>
    <property type="match status" value="1"/>
</dbReference>
<dbReference type="CDD" id="cd16145">
    <property type="entry name" value="ARS_like"/>
    <property type="match status" value="1"/>
</dbReference>
<keyword evidence="4" id="KW-0106">Calcium</keyword>
<organism evidence="6 7">
    <name type="scientific">Gelidibacter sediminis</name>
    <dbReference type="NCBI Taxonomy" id="1608710"/>
    <lineage>
        <taxon>Bacteria</taxon>
        <taxon>Pseudomonadati</taxon>
        <taxon>Bacteroidota</taxon>
        <taxon>Flavobacteriia</taxon>
        <taxon>Flavobacteriales</taxon>
        <taxon>Flavobacteriaceae</taxon>
        <taxon>Gelidibacter</taxon>
    </lineage>
</organism>
<keyword evidence="7" id="KW-1185">Reference proteome</keyword>
<evidence type="ECO:0000256" key="2">
    <source>
        <dbReference type="ARBA" id="ARBA00022723"/>
    </source>
</evidence>
<dbReference type="RefSeq" id="WP_133756534.1">
    <property type="nucleotide sequence ID" value="NZ_SOBW01000007.1"/>
</dbReference>
<gene>
    <name evidence="6" type="ORF">BXY82_0443</name>
</gene>
<dbReference type="PANTHER" id="PTHR42693:SF53">
    <property type="entry name" value="ENDO-4-O-SULFATASE"/>
    <property type="match status" value="1"/>
</dbReference>
<proteinExistence type="inferred from homology"/>
<evidence type="ECO:0000313" key="6">
    <source>
        <dbReference type="EMBL" id="TDU43038.1"/>
    </source>
</evidence>
<dbReference type="GO" id="GO:0046872">
    <property type="term" value="F:metal ion binding"/>
    <property type="evidence" value="ECO:0007669"/>
    <property type="project" value="UniProtKB-KW"/>
</dbReference>
<sequence length="528" mass="59447">MKLLRTLVILGSVFITFGCHNAKVAKKQPQASAQKPNIIYILADDLGYGDLGVYGQTKIETPNIDALAKEGILFTQHYTAAPVCAPARASLLTGLHGGHASIRGNDEWEERGNVWNYRAMIADSTLEGQRPMPKSTVTLAQTLKKANYKTAIVGKWGLGAPQTESIPTEMGFDYFFGYNCQRQAHTYTPVHLYENEKRVYLNNDTIAPHEGLAKGSDAYDLQAYAKFTQPDYSPTLIFDKMMAFIEKNKKEPFFMYWASPIPHVPLQAPQNWVDYYVNKFGDEEPHHFIEGEGADYFPTRYPRATYAAMISYLDENVGKLVSYLKKEGLYENTLIVFTSDNGPSSAGGGDAVWFDSAAPFDSSYGRGKGFLYEGGIRVPLIATWPGKIQPGTTSDHISAFYDIMPTFNEIAQVDTNYASDGISFYNALTNTGKQDQHDYLYWEFAGYNGQVAVRMGKWKMIWKNIKKGNKTVELYDLDADIREQHNIMDQHPEMLKTFYDIVKKEHSAPENKSFSIEGVEQLVSQHQE</sequence>
<accession>A0A4R7Q6C3</accession>
<protein>
    <submittedName>
        <fullName evidence="6">Arylsulfatase</fullName>
    </submittedName>
</protein>
<evidence type="ECO:0000256" key="3">
    <source>
        <dbReference type="ARBA" id="ARBA00022801"/>
    </source>
</evidence>
<dbReference type="InterPro" id="IPR050738">
    <property type="entry name" value="Sulfatase"/>
</dbReference>
<dbReference type="InterPro" id="IPR024607">
    <property type="entry name" value="Sulfatase_CS"/>
</dbReference>
<keyword evidence="2" id="KW-0479">Metal-binding</keyword>
<dbReference type="PROSITE" id="PS00523">
    <property type="entry name" value="SULFATASE_1"/>
    <property type="match status" value="1"/>
</dbReference>